<reference evidence="7 10" key="3">
    <citation type="submission" date="2015-12" db="EMBL/GenBank/DDBJ databases">
        <title>Complete genome sequence of Pseudoalteromonas rubra SCSIO 6842, harboring a conjugative plasmid.</title>
        <authorList>
            <person name="Li B."/>
            <person name="Wang X."/>
        </authorList>
    </citation>
    <scope>NUCLEOTIDE SEQUENCE [LARGE SCALE GENOMIC DNA]</scope>
    <source>
        <strain evidence="7 10">SCSIO 6842</strain>
    </source>
</reference>
<dbReference type="Gene3D" id="3.20.20.70">
    <property type="entry name" value="Aldolase class I"/>
    <property type="match status" value="1"/>
</dbReference>
<evidence type="ECO:0000313" key="9">
    <source>
        <dbReference type="Proteomes" id="UP000036850"/>
    </source>
</evidence>
<name>A0A0L0END7_9GAMM</name>
<dbReference type="SUPFAM" id="SSF102114">
    <property type="entry name" value="Radical SAM enzymes"/>
    <property type="match status" value="1"/>
</dbReference>
<dbReference type="CDD" id="cd01335">
    <property type="entry name" value="Radical_SAM"/>
    <property type="match status" value="1"/>
</dbReference>
<dbReference type="GO" id="GO:0051536">
    <property type="term" value="F:iron-sulfur cluster binding"/>
    <property type="evidence" value="ECO:0007669"/>
    <property type="project" value="UniProtKB-KW"/>
</dbReference>
<keyword evidence="4" id="KW-0408">Iron</keyword>
<evidence type="ECO:0000259" key="6">
    <source>
        <dbReference type="PROSITE" id="PS51918"/>
    </source>
</evidence>
<sequence length="390" mass="44541">MWTKKATQLAVSELPQAHQNFMARNPGFTAHHQASTERVANALRRYAASGKIEADNICKLVIKMTSSCNLRCEQCFQWRETGFHHGLDPTAIPYEQSGHLFDFVERQRCDIILTGGEPTLHPDFPKFLSRLAEAGCFIYICTNGLMIKRHFEVLSKYHDQLAFLISIDGPKDIHDSIRGKGTYNKTMAGIKLLADGKKEGKQWLIGVENTMMAKNLDRATELLNECEQAGVDWMIYNHLWVVDMMARSEYHRFCEDFDTVPNSYTGFDMGDFRPDYIEHVIDTIDTLRAYPSQIPVLFGPDYDADEIRQYYRGKMPARPHYLKMGVKLDVDIGGKLVMTKQFPDLVFGNVLDTPIEELIASEPYQRAAKTMREQSLKVLNACPDAHNFLL</sequence>
<dbReference type="RefSeq" id="WP_049865836.1">
    <property type="nucleotide sequence ID" value="NZ_CP013612.1"/>
</dbReference>
<evidence type="ECO:0000313" key="10">
    <source>
        <dbReference type="Proteomes" id="UP000069015"/>
    </source>
</evidence>
<dbReference type="KEGG" id="prr:AT705_22955"/>
<organism evidence="8 9">
    <name type="scientific">Pseudoalteromonas rubra</name>
    <dbReference type="NCBI Taxonomy" id="43658"/>
    <lineage>
        <taxon>Bacteria</taxon>
        <taxon>Pseudomonadati</taxon>
        <taxon>Pseudomonadota</taxon>
        <taxon>Gammaproteobacteria</taxon>
        <taxon>Alteromonadales</taxon>
        <taxon>Pseudoalteromonadaceae</taxon>
        <taxon>Pseudoalteromonas</taxon>
    </lineage>
</organism>
<proteinExistence type="predicted"/>
<evidence type="ECO:0000256" key="5">
    <source>
        <dbReference type="ARBA" id="ARBA00023014"/>
    </source>
</evidence>
<evidence type="ECO:0000313" key="8">
    <source>
        <dbReference type="EMBL" id="KNC66002.1"/>
    </source>
</evidence>
<dbReference type="EMBL" id="CP013612">
    <property type="protein sequence ID" value="ALU45790.1"/>
    <property type="molecule type" value="Genomic_DNA"/>
</dbReference>
<dbReference type="GO" id="GO:0046872">
    <property type="term" value="F:metal ion binding"/>
    <property type="evidence" value="ECO:0007669"/>
    <property type="project" value="UniProtKB-KW"/>
</dbReference>
<dbReference type="InterPro" id="IPR058240">
    <property type="entry name" value="rSAM_sf"/>
</dbReference>
<gene>
    <name evidence="8" type="ORF">AC626_19645</name>
    <name evidence="7" type="ORF">AT705_22955</name>
</gene>
<reference evidence="8" key="2">
    <citation type="submission" date="2015-07" db="EMBL/GenBank/DDBJ databases">
        <title>MeaNS - Measles Nucleotide Surveillance Program.</title>
        <authorList>
            <person name="Tran T."/>
            <person name="Druce J."/>
        </authorList>
    </citation>
    <scope>NUCLEOTIDE SEQUENCE</scope>
    <source>
        <strain evidence="8">OCN096</strain>
    </source>
</reference>
<evidence type="ECO:0000256" key="3">
    <source>
        <dbReference type="ARBA" id="ARBA00022723"/>
    </source>
</evidence>
<dbReference type="SFLD" id="SFLDG01067">
    <property type="entry name" value="SPASM/twitch_domain_containing"/>
    <property type="match status" value="1"/>
</dbReference>
<comment type="cofactor">
    <cofactor evidence="1">
        <name>[4Fe-4S] cluster</name>
        <dbReference type="ChEBI" id="CHEBI:49883"/>
    </cofactor>
</comment>
<protein>
    <submittedName>
        <fullName evidence="8">AstB/chuR/nirj</fullName>
    </submittedName>
    <submittedName>
        <fullName evidence="7">Radical SAM protein</fullName>
    </submittedName>
</protein>
<reference evidence="9" key="1">
    <citation type="submission" date="2015-07" db="EMBL/GenBank/DDBJ databases">
        <title>Draft genome sequence of a Pseudoalteromonas rubra strain, OCN096, isolated from Kaneohe Bay, Oahu, Hawaii.</title>
        <authorList>
            <person name="Beurmann S."/>
            <person name="Ushijima B."/>
            <person name="Belcaid M."/>
            <person name="Callahan S.M."/>
            <person name="Aeby G.S."/>
        </authorList>
    </citation>
    <scope>NUCLEOTIDE SEQUENCE [LARGE SCALE GENOMIC DNA]</scope>
    <source>
        <strain evidence="9">OCN096</strain>
    </source>
</reference>
<accession>A0A0L0END7</accession>
<keyword evidence="5" id="KW-0411">Iron-sulfur</keyword>
<keyword evidence="2" id="KW-0949">S-adenosyl-L-methionine</keyword>
<dbReference type="Proteomes" id="UP000069015">
    <property type="component" value="Chromosome 2"/>
</dbReference>
<evidence type="ECO:0000256" key="2">
    <source>
        <dbReference type="ARBA" id="ARBA00022691"/>
    </source>
</evidence>
<evidence type="ECO:0000256" key="4">
    <source>
        <dbReference type="ARBA" id="ARBA00023004"/>
    </source>
</evidence>
<dbReference type="Pfam" id="PF04055">
    <property type="entry name" value="Radical_SAM"/>
    <property type="match status" value="1"/>
</dbReference>
<dbReference type="InterPro" id="IPR007197">
    <property type="entry name" value="rSAM"/>
</dbReference>
<dbReference type="PROSITE" id="PS51918">
    <property type="entry name" value="RADICAL_SAM"/>
    <property type="match status" value="1"/>
</dbReference>
<dbReference type="AlphaFoldDB" id="A0A0L0END7"/>
<dbReference type="Proteomes" id="UP000036850">
    <property type="component" value="Unassembled WGS sequence"/>
</dbReference>
<evidence type="ECO:0000313" key="7">
    <source>
        <dbReference type="EMBL" id="ALU45790.1"/>
    </source>
</evidence>
<dbReference type="InterPro" id="IPR050377">
    <property type="entry name" value="Radical_SAM_PqqE_MftC-like"/>
</dbReference>
<dbReference type="InterPro" id="IPR013785">
    <property type="entry name" value="Aldolase_TIM"/>
</dbReference>
<feature type="domain" description="Radical SAM core" evidence="6">
    <location>
        <begin position="53"/>
        <end position="268"/>
    </location>
</feature>
<evidence type="ECO:0000256" key="1">
    <source>
        <dbReference type="ARBA" id="ARBA00001966"/>
    </source>
</evidence>
<dbReference type="PATRIC" id="fig|43658.6.peg.3156"/>
<dbReference type="GO" id="GO:0003824">
    <property type="term" value="F:catalytic activity"/>
    <property type="evidence" value="ECO:0007669"/>
    <property type="project" value="InterPro"/>
</dbReference>
<dbReference type="SFLD" id="SFLDS00029">
    <property type="entry name" value="Radical_SAM"/>
    <property type="match status" value="1"/>
</dbReference>
<dbReference type="EMBL" id="LFZX01000200">
    <property type="protein sequence ID" value="KNC66002.1"/>
    <property type="molecule type" value="Genomic_DNA"/>
</dbReference>
<dbReference type="PANTHER" id="PTHR11228:SF7">
    <property type="entry name" value="PQQA PEPTIDE CYCLASE"/>
    <property type="match status" value="1"/>
</dbReference>
<dbReference type="OrthoDB" id="9792276at2"/>
<keyword evidence="3" id="KW-0479">Metal-binding</keyword>
<dbReference type="PANTHER" id="PTHR11228">
    <property type="entry name" value="RADICAL SAM DOMAIN PROTEIN"/>
    <property type="match status" value="1"/>
</dbReference>